<dbReference type="RefSeq" id="WP_260348440.1">
    <property type="nucleotide sequence ID" value="NZ_JAOAOS010000006.1"/>
</dbReference>
<dbReference type="EMBL" id="JBHSLI010000003">
    <property type="protein sequence ID" value="MFC5292973.1"/>
    <property type="molecule type" value="Genomic_DNA"/>
</dbReference>
<sequence>MDAVIAEAAGHAREAVRMLLSDVDALARDHNASVSYGYVYGRLAVVRSRTSGADE</sequence>
<evidence type="ECO:0000313" key="1">
    <source>
        <dbReference type="EMBL" id="MFC5292973.1"/>
    </source>
</evidence>
<keyword evidence="2" id="KW-1185">Reference proteome</keyword>
<proteinExistence type="predicted"/>
<reference evidence="2" key="1">
    <citation type="journal article" date="2019" name="Int. J. Syst. Evol. Microbiol.">
        <title>The Global Catalogue of Microorganisms (GCM) 10K type strain sequencing project: providing services to taxonomists for standard genome sequencing and annotation.</title>
        <authorList>
            <consortium name="The Broad Institute Genomics Platform"/>
            <consortium name="The Broad Institute Genome Sequencing Center for Infectious Disease"/>
            <person name="Wu L."/>
            <person name="Ma J."/>
        </authorList>
    </citation>
    <scope>NUCLEOTIDE SEQUENCE [LARGE SCALE GENOMIC DNA]</scope>
    <source>
        <strain evidence="2">CGMCC 1.15643</strain>
    </source>
</reference>
<name>A0ABW0F0H1_9HYPH</name>
<accession>A0ABW0F0H1</accession>
<evidence type="ECO:0000313" key="2">
    <source>
        <dbReference type="Proteomes" id="UP001595976"/>
    </source>
</evidence>
<organism evidence="1 2">
    <name type="scientific">Bosea minatitlanensis</name>
    <dbReference type="NCBI Taxonomy" id="128782"/>
    <lineage>
        <taxon>Bacteria</taxon>
        <taxon>Pseudomonadati</taxon>
        <taxon>Pseudomonadota</taxon>
        <taxon>Alphaproteobacteria</taxon>
        <taxon>Hyphomicrobiales</taxon>
        <taxon>Boseaceae</taxon>
        <taxon>Bosea</taxon>
    </lineage>
</organism>
<gene>
    <name evidence="1" type="ORF">ACFPK2_08205</name>
</gene>
<dbReference type="Proteomes" id="UP001595976">
    <property type="component" value="Unassembled WGS sequence"/>
</dbReference>
<protein>
    <submittedName>
        <fullName evidence="1">Uncharacterized protein</fullName>
    </submittedName>
</protein>
<comment type="caution">
    <text evidence="1">The sequence shown here is derived from an EMBL/GenBank/DDBJ whole genome shotgun (WGS) entry which is preliminary data.</text>
</comment>